<proteinExistence type="predicted"/>
<evidence type="ECO:0000259" key="1">
    <source>
        <dbReference type="Pfam" id="PF12697"/>
    </source>
</evidence>
<dbReference type="Proteomes" id="UP001500363">
    <property type="component" value="Unassembled WGS sequence"/>
</dbReference>
<keyword evidence="3" id="KW-1185">Reference proteome</keyword>
<keyword evidence="2" id="KW-0378">Hydrolase</keyword>
<sequence>MTTASTTRQGIRLTEQGSGPAVLLLHGGGGPQTVAAFADVLADRHVYTPTHPGYGGTARPDALRTPADLARLYVDLLDELGLTDVTVVGNSIGGWIAAEMALLESTAGTSAASAAGSARRRIGAIVLVDAVGIEVPGHPVADFFALSFPEIARLSYHDPEAFRIDPDALPPEAQAQLAANRATLAVYAAQGMTDPGLLARLGGIDVPALVVWGDSDGIAGPAYGRAFAAAIPGARFELLENTGHLPQLESPQQLAAVVRAFSGVSSTAGCS</sequence>
<name>A0ABN2AZA2_9ACTN</name>
<dbReference type="PANTHER" id="PTHR43194">
    <property type="entry name" value="HYDROLASE ALPHA/BETA FOLD FAMILY"/>
    <property type="match status" value="1"/>
</dbReference>
<dbReference type="EMBL" id="BAAANC010000002">
    <property type="protein sequence ID" value="GAA1529575.1"/>
    <property type="molecule type" value="Genomic_DNA"/>
</dbReference>
<dbReference type="Gene3D" id="3.40.50.1820">
    <property type="entry name" value="alpha/beta hydrolase"/>
    <property type="match status" value="1"/>
</dbReference>
<dbReference type="GO" id="GO:0016787">
    <property type="term" value="F:hydrolase activity"/>
    <property type="evidence" value="ECO:0007669"/>
    <property type="project" value="UniProtKB-KW"/>
</dbReference>
<dbReference type="RefSeq" id="WP_344175124.1">
    <property type="nucleotide sequence ID" value="NZ_BAAANC010000002.1"/>
</dbReference>
<dbReference type="PRINTS" id="PR00111">
    <property type="entry name" value="ABHYDROLASE"/>
</dbReference>
<comment type="caution">
    <text evidence="2">The sequence shown here is derived from an EMBL/GenBank/DDBJ whole genome shotgun (WGS) entry which is preliminary data.</text>
</comment>
<accession>A0ABN2AZA2</accession>
<feature type="domain" description="AB hydrolase-1" evidence="1">
    <location>
        <begin position="22"/>
        <end position="256"/>
    </location>
</feature>
<evidence type="ECO:0000313" key="2">
    <source>
        <dbReference type="EMBL" id="GAA1529575.1"/>
    </source>
</evidence>
<gene>
    <name evidence="2" type="ORF">GCM10009741_34330</name>
</gene>
<dbReference type="InterPro" id="IPR029058">
    <property type="entry name" value="AB_hydrolase_fold"/>
</dbReference>
<reference evidence="2 3" key="1">
    <citation type="journal article" date="2019" name="Int. J. Syst. Evol. Microbiol.">
        <title>The Global Catalogue of Microorganisms (GCM) 10K type strain sequencing project: providing services to taxonomists for standard genome sequencing and annotation.</title>
        <authorList>
            <consortium name="The Broad Institute Genomics Platform"/>
            <consortium name="The Broad Institute Genome Sequencing Center for Infectious Disease"/>
            <person name="Wu L."/>
            <person name="Ma J."/>
        </authorList>
    </citation>
    <scope>NUCLEOTIDE SEQUENCE [LARGE SCALE GENOMIC DNA]</scope>
    <source>
        <strain evidence="2 3">JCM 14303</strain>
    </source>
</reference>
<dbReference type="InterPro" id="IPR050228">
    <property type="entry name" value="Carboxylesterase_BioH"/>
</dbReference>
<dbReference type="SUPFAM" id="SSF53474">
    <property type="entry name" value="alpha/beta-Hydrolases"/>
    <property type="match status" value="1"/>
</dbReference>
<organism evidence="2 3">
    <name type="scientific">Kribbella lupini</name>
    <dbReference type="NCBI Taxonomy" id="291602"/>
    <lineage>
        <taxon>Bacteria</taxon>
        <taxon>Bacillati</taxon>
        <taxon>Actinomycetota</taxon>
        <taxon>Actinomycetes</taxon>
        <taxon>Propionibacteriales</taxon>
        <taxon>Kribbellaceae</taxon>
        <taxon>Kribbella</taxon>
    </lineage>
</organism>
<dbReference type="PANTHER" id="PTHR43194:SF5">
    <property type="entry name" value="PIMELOYL-[ACYL-CARRIER PROTEIN] METHYL ESTER ESTERASE"/>
    <property type="match status" value="1"/>
</dbReference>
<evidence type="ECO:0000313" key="3">
    <source>
        <dbReference type="Proteomes" id="UP001500363"/>
    </source>
</evidence>
<dbReference type="InterPro" id="IPR000073">
    <property type="entry name" value="AB_hydrolase_1"/>
</dbReference>
<dbReference type="Pfam" id="PF12697">
    <property type="entry name" value="Abhydrolase_6"/>
    <property type="match status" value="1"/>
</dbReference>
<protein>
    <submittedName>
        <fullName evidence="2">Alpha/beta hydrolase</fullName>
    </submittedName>
</protein>